<dbReference type="Proteomes" id="UP000198619">
    <property type="component" value="Unassembled WGS sequence"/>
</dbReference>
<evidence type="ECO:0000313" key="1">
    <source>
        <dbReference type="EMBL" id="SFB29976.1"/>
    </source>
</evidence>
<dbReference type="EMBL" id="FOKI01000026">
    <property type="protein sequence ID" value="SFB29976.1"/>
    <property type="molecule type" value="Genomic_DNA"/>
</dbReference>
<dbReference type="SUPFAM" id="SSF52540">
    <property type="entry name" value="P-loop containing nucleoside triphosphate hydrolases"/>
    <property type="match status" value="1"/>
</dbReference>
<proteinExistence type="predicted"/>
<dbReference type="STRING" id="84698.SAMN04488528_102644"/>
<evidence type="ECO:0008006" key="3">
    <source>
        <dbReference type="Google" id="ProtNLM"/>
    </source>
</evidence>
<dbReference type="InterPro" id="IPR027417">
    <property type="entry name" value="P-loop_NTPase"/>
</dbReference>
<dbReference type="OrthoDB" id="9781752at2"/>
<protein>
    <recommendedName>
        <fullName evidence="3">ATPase</fullName>
    </recommendedName>
</protein>
<dbReference type="AlphaFoldDB" id="A0A1I0ZY24"/>
<organism evidence="1 2">
    <name type="scientific">Clostridium frigidicarnis</name>
    <dbReference type="NCBI Taxonomy" id="84698"/>
    <lineage>
        <taxon>Bacteria</taxon>
        <taxon>Bacillati</taxon>
        <taxon>Bacillota</taxon>
        <taxon>Clostridia</taxon>
        <taxon>Eubacteriales</taxon>
        <taxon>Clostridiaceae</taxon>
        <taxon>Clostridium</taxon>
    </lineage>
</organism>
<sequence length="363" mass="41563">MAREIKHVFPGGNTSTGFYSFYEYILDKEIAKRIICIKGGPGTGKSTLMKTIGKTFFEKGYDVEFHHCSSDNNSLDGIVIKNLNIALLDGTSPHVVDPVYPGAVDEILNMGECWQEFGFEKDKDKVISTVKTISKKFKRAYRYFGAARNILDDWSAFNEDAKNLNEVIKIKETLKKQILSDLPINTYGCERHLFMTALTPNGIISFKESHSKSYEKVFVLKGGPNTCKSDLLKYIGEEALKRGLFVEFYHDPFIPERIENIIIPMLSIAIFSSNEIHSIKLTNSTEIDMDALLNKDILLKNKDEIDFDKTQFYFLINKGLSSIKEAKILHDSLETYYIKNMDFNKIEHITQDLIKRIEEYSNH</sequence>
<dbReference type="RefSeq" id="WP_090042352.1">
    <property type="nucleotide sequence ID" value="NZ_FOKI01000026.1"/>
</dbReference>
<accession>A0A1I0ZY24</accession>
<name>A0A1I0ZY24_9CLOT</name>
<evidence type="ECO:0000313" key="2">
    <source>
        <dbReference type="Proteomes" id="UP000198619"/>
    </source>
</evidence>
<keyword evidence="2" id="KW-1185">Reference proteome</keyword>
<reference evidence="1 2" key="1">
    <citation type="submission" date="2016-10" db="EMBL/GenBank/DDBJ databases">
        <authorList>
            <person name="de Groot N.N."/>
        </authorList>
    </citation>
    <scope>NUCLEOTIDE SEQUENCE [LARGE SCALE GENOMIC DNA]</scope>
    <source>
        <strain evidence="1 2">DSM 12271</strain>
    </source>
</reference>
<gene>
    <name evidence="1" type="ORF">SAMN04488528_102644</name>
</gene>
<dbReference type="Gene3D" id="3.40.50.300">
    <property type="entry name" value="P-loop containing nucleotide triphosphate hydrolases"/>
    <property type="match status" value="1"/>
</dbReference>